<evidence type="ECO:0000313" key="1">
    <source>
        <dbReference type="EMBL" id="GAA5799521.1"/>
    </source>
</evidence>
<name>A0ABP9XXN7_9FUNG</name>
<dbReference type="Proteomes" id="UP001476247">
    <property type="component" value="Unassembled WGS sequence"/>
</dbReference>
<keyword evidence="2" id="KW-1185">Reference proteome</keyword>
<organism evidence="1 2">
    <name type="scientific">Helicostylum pulchrum</name>
    <dbReference type="NCBI Taxonomy" id="562976"/>
    <lineage>
        <taxon>Eukaryota</taxon>
        <taxon>Fungi</taxon>
        <taxon>Fungi incertae sedis</taxon>
        <taxon>Mucoromycota</taxon>
        <taxon>Mucoromycotina</taxon>
        <taxon>Mucoromycetes</taxon>
        <taxon>Mucorales</taxon>
        <taxon>Mucorineae</taxon>
        <taxon>Mucoraceae</taxon>
        <taxon>Helicostylum</taxon>
    </lineage>
</organism>
<reference evidence="1 2" key="1">
    <citation type="submission" date="2024-04" db="EMBL/GenBank/DDBJ databases">
        <title>genome sequences of Mucor flavus KT1a and Helicostylum pulchrum KT1b strains isolation_sourced from the surface of a dry-aged beef.</title>
        <authorList>
            <person name="Toyotome T."/>
            <person name="Hosono M."/>
            <person name="Torimaru M."/>
            <person name="Fukuda K."/>
            <person name="Mikami N."/>
        </authorList>
    </citation>
    <scope>NUCLEOTIDE SEQUENCE [LARGE SCALE GENOMIC DNA]</scope>
    <source>
        <strain evidence="1 2">KT1b</strain>
    </source>
</reference>
<gene>
    <name evidence="1" type="ORF">HPULCUR_004937</name>
</gene>
<protein>
    <recommendedName>
        <fullName evidence="3">OTU domain-containing protein</fullName>
    </recommendedName>
</protein>
<comment type="caution">
    <text evidence="1">The sequence shown here is derived from an EMBL/GenBank/DDBJ whole genome shotgun (WGS) entry which is preliminary data.</text>
</comment>
<proteinExistence type="predicted"/>
<dbReference type="Gene3D" id="3.90.70.80">
    <property type="match status" value="1"/>
</dbReference>
<accession>A0ABP9XXN7</accession>
<sequence>MHSKLHPSIDVNNVKEVYNPKGDGLCGFRAMAYLRYGDEECFRDVKRDMLVTFEANKDAYVQFFSVVPSDSLGEISDAPLWFDTPDCAQVLADAYNVPICVNNADDATTTLTLKKPVKPKLRVQPYHLQNINRNHWFAIKLGHLKTMYPMVEQLYFKIDESHATLFKTTWNLFGQFPKYKEERLPFNPETDKLITITASDKD</sequence>
<evidence type="ECO:0008006" key="3">
    <source>
        <dbReference type="Google" id="ProtNLM"/>
    </source>
</evidence>
<dbReference type="CDD" id="cd22744">
    <property type="entry name" value="OTU"/>
    <property type="match status" value="1"/>
</dbReference>
<dbReference type="EMBL" id="BAABUJ010000013">
    <property type="protein sequence ID" value="GAA5799521.1"/>
    <property type="molecule type" value="Genomic_DNA"/>
</dbReference>
<evidence type="ECO:0000313" key="2">
    <source>
        <dbReference type="Proteomes" id="UP001476247"/>
    </source>
</evidence>